<name>A0A0F9TDI4_9ZZZZ</name>
<protein>
    <submittedName>
        <fullName evidence="1">Uncharacterized protein</fullName>
    </submittedName>
</protein>
<organism evidence="1">
    <name type="scientific">marine sediment metagenome</name>
    <dbReference type="NCBI Taxonomy" id="412755"/>
    <lineage>
        <taxon>unclassified sequences</taxon>
        <taxon>metagenomes</taxon>
        <taxon>ecological metagenomes</taxon>
    </lineage>
</organism>
<reference evidence="1" key="1">
    <citation type="journal article" date="2015" name="Nature">
        <title>Complex archaea that bridge the gap between prokaryotes and eukaryotes.</title>
        <authorList>
            <person name="Spang A."/>
            <person name="Saw J.H."/>
            <person name="Jorgensen S.L."/>
            <person name="Zaremba-Niedzwiedzka K."/>
            <person name="Martijn J."/>
            <person name="Lind A.E."/>
            <person name="van Eijk R."/>
            <person name="Schleper C."/>
            <person name="Guy L."/>
            <person name="Ettema T.J."/>
        </authorList>
    </citation>
    <scope>NUCLEOTIDE SEQUENCE</scope>
</reference>
<comment type="caution">
    <text evidence="1">The sequence shown here is derived from an EMBL/GenBank/DDBJ whole genome shotgun (WGS) entry which is preliminary data.</text>
</comment>
<gene>
    <name evidence="1" type="ORF">LCGC14_0405210</name>
</gene>
<dbReference type="AlphaFoldDB" id="A0A0F9TDI4"/>
<proteinExistence type="predicted"/>
<accession>A0A0F9TDI4</accession>
<evidence type="ECO:0000313" key="1">
    <source>
        <dbReference type="EMBL" id="KKN72967.1"/>
    </source>
</evidence>
<sequence length="63" mass="7556">MKEEGNKIFISRVPEADIEKRHNEKFIRWLDITYGLSESRYLTEDQKLQMIQKVNDIEVSTIK</sequence>
<dbReference type="EMBL" id="LAZR01000352">
    <property type="protein sequence ID" value="KKN72967.1"/>
    <property type="molecule type" value="Genomic_DNA"/>
</dbReference>